<keyword evidence="5 7" id="KW-1133">Transmembrane helix</keyword>
<dbReference type="PANTHER" id="PTHR33452:SF1">
    <property type="entry name" value="INNER MEMBRANE PROTEIN YPHA-RELATED"/>
    <property type="match status" value="1"/>
</dbReference>
<evidence type="ECO:0000256" key="5">
    <source>
        <dbReference type="ARBA" id="ARBA00022989"/>
    </source>
</evidence>
<dbReference type="InterPro" id="IPR051907">
    <property type="entry name" value="DoxX-like_oxidoreductase"/>
</dbReference>
<dbReference type="AlphaFoldDB" id="A0A6L8VI28"/>
<evidence type="ECO:0000256" key="7">
    <source>
        <dbReference type="SAM" id="Phobius"/>
    </source>
</evidence>
<feature type="transmembrane region" description="Helical" evidence="7">
    <location>
        <begin position="69"/>
        <end position="87"/>
    </location>
</feature>
<feature type="transmembrane region" description="Helical" evidence="7">
    <location>
        <begin position="94"/>
        <end position="113"/>
    </location>
</feature>
<name>A0A6L8VI28_9RHOB</name>
<evidence type="ECO:0000313" key="9">
    <source>
        <dbReference type="Proteomes" id="UP000477083"/>
    </source>
</evidence>
<keyword evidence="4 7" id="KW-0812">Transmembrane</keyword>
<reference evidence="8 9" key="1">
    <citation type="submission" date="2020-01" db="EMBL/GenBank/DDBJ databases">
        <title>Frigidibacter albus SP32T (=CGMCC 1.13995T).</title>
        <authorList>
            <person name="Liao X."/>
        </authorList>
    </citation>
    <scope>NUCLEOTIDE SEQUENCE [LARGE SCALE GENOMIC DNA]</scope>
    <source>
        <strain evidence="8 9">SP32</strain>
    </source>
</reference>
<evidence type="ECO:0000256" key="1">
    <source>
        <dbReference type="ARBA" id="ARBA00004651"/>
    </source>
</evidence>
<dbReference type="PANTHER" id="PTHR33452">
    <property type="entry name" value="OXIDOREDUCTASE CATD-RELATED"/>
    <property type="match status" value="1"/>
</dbReference>
<dbReference type="RefSeq" id="WP_161347142.1">
    <property type="nucleotide sequence ID" value="NZ_BMGW01000008.1"/>
</dbReference>
<organism evidence="8 9">
    <name type="scientific">Frigidibacter albus</name>
    <dbReference type="NCBI Taxonomy" id="1465486"/>
    <lineage>
        <taxon>Bacteria</taxon>
        <taxon>Pseudomonadati</taxon>
        <taxon>Pseudomonadota</taxon>
        <taxon>Alphaproteobacteria</taxon>
        <taxon>Rhodobacterales</taxon>
        <taxon>Paracoccaceae</taxon>
        <taxon>Frigidibacter</taxon>
    </lineage>
</organism>
<dbReference type="EMBL" id="WWNR01000008">
    <property type="protein sequence ID" value="MZQ89985.1"/>
    <property type="molecule type" value="Genomic_DNA"/>
</dbReference>
<protein>
    <submittedName>
        <fullName evidence="8">DoxX family membrane protein</fullName>
    </submittedName>
</protein>
<keyword evidence="6 7" id="KW-0472">Membrane</keyword>
<evidence type="ECO:0000256" key="2">
    <source>
        <dbReference type="ARBA" id="ARBA00006679"/>
    </source>
</evidence>
<proteinExistence type="inferred from homology"/>
<gene>
    <name evidence="8" type="ORF">GS660_12890</name>
</gene>
<comment type="caution">
    <text evidence="8">The sequence shown here is derived from an EMBL/GenBank/DDBJ whole genome shotgun (WGS) entry which is preliminary data.</text>
</comment>
<dbReference type="OrthoDB" id="121744at2"/>
<keyword evidence="9" id="KW-1185">Reference proteome</keyword>
<evidence type="ECO:0000256" key="4">
    <source>
        <dbReference type="ARBA" id="ARBA00022692"/>
    </source>
</evidence>
<dbReference type="InterPro" id="IPR032808">
    <property type="entry name" value="DoxX"/>
</dbReference>
<evidence type="ECO:0000256" key="6">
    <source>
        <dbReference type="ARBA" id="ARBA00023136"/>
    </source>
</evidence>
<dbReference type="Proteomes" id="UP000477083">
    <property type="component" value="Unassembled WGS sequence"/>
</dbReference>
<sequence>MTGMASRISRLNAAGDRVGWALPALALRLFPAAVFFASGRTKVEGLTIKPATYFLFEHEYALPLIPPHLAAVGATLAEHLLPVLLVLGLMTRGAALGLLAMTLVIQVFVYPGAWATHGLWAACLLALIARGPGALSLDALLGLDRRG</sequence>
<dbReference type="Pfam" id="PF07681">
    <property type="entry name" value="DoxX"/>
    <property type="match status" value="1"/>
</dbReference>
<dbReference type="GO" id="GO:0005886">
    <property type="term" value="C:plasma membrane"/>
    <property type="evidence" value="ECO:0007669"/>
    <property type="project" value="UniProtKB-SubCell"/>
</dbReference>
<comment type="similarity">
    <text evidence="2">Belongs to the DoxX family.</text>
</comment>
<accession>A0A6L8VI28</accession>
<keyword evidence="3" id="KW-1003">Cell membrane</keyword>
<evidence type="ECO:0000313" key="8">
    <source>
        <dbReference type="EMBL" id="MZQ89985.1"/>
    </source>
</evidence>
<evidence type="ECO:0000256" key="3">
    <source>
        <dbReference type="ARBA" id="ARBA00022475"/>
    </source>
</evidence>
<comment type="subcellular location">
    <subcellularLocation>
        <location evidence="1">Cell membrane</location>
        <topology evidence="1">Multi-pass membrane protein</topology>
    </subcellularLocation>
</comment>